<organism evidence="4 5">
    <name type="scientific">Panicum virgatum</name>
    <name type="common">Blackwell switchgrass</name>
    <dbReference type="NCBI Taxonomy" id="38727"/>
    <lineage>
        <taxon>Eukaryota</taxon>
        <taxon>Viridiplantae</taxon>
        <taxon>Streptophyta</taxon>
        <taxon>Embryophyta</taxon>
        <taxon>Tracheophyta</taxon>
        <taxon>Spermatophyta</taxon>
        <taxon>Magnoliopsida</taxon>
        <taxon>Liliopsida</taxon>
        <taxon>Poales</taxon>
        <taxon>Poaceae</taxon>
        <taxon>PACMAD clade</taxon>
        <taxon>Panicoideae</taxon>
        <taxon>Panicodae</taxon>
        <taxon>Paniceae</taxon>
        <taxon>Panicinae</taxon>
        <taxon>Panicum</taxon>
        <taxon>Panicum sect. Hiantes</taxon>
    </lineage>
</organism>
<gene>
    <name evidence="4" type="ORF">PVAP13_9NG151200</name>
</gene>
<proteinExistence type="predicted"/>
<dbReference type="Pfam" id="PF12937">
    <property type="entry name" value="F-box-like"/>
    <property type="match status" value="1"/>
</dbReference>
<dbReference type="Proteomes" id="UP000823388">
    <property type="component" value="Chromosome 9N"/>
</dbReference>
<accession>A0A8T0MMF2</accession>
<dbReference type="Pfam" id="PF01476">
    <property type="entry name" value="LysM"/>
    <property type="match status" value="1"/>
</dbReference>
<dbReference type="InterPro" id="IPR036779">
    <property type="entry name" value="LysM_dom_sf"/>
</dbReference>
<feature type="compositionally biased region" description="Gly residues" evidence="1">
    <location>
        <begin position="1"/>
        <end position="10"/>
    </location>
</feature>
<protein>
    <recommendedName>
        <fullName evidence="6">F-box protein</fullName>
    </recommendedName>
</protein>
<dbReference type="PROSITE" id="PS50181">
    <property type="entry name" value="FBOX"/>
    <property type="match status" value="1"/>
</dbReference>
<evidence type="ECO:0000313" key="4">
    <source>
        <dbReference type="EMBL" id="KAG2535956.1"/>
    </source>
</evidence>
<dbReference type="PANTHER" id="PTHR20932:SF8">
    <property type="entry name" value="LD22649P"/>
    <property type="match status" value="1"/>
</dbReference>
<dbReference type="SUPFAM" id="SSF81383">
    <property type="entry name" value="F-box domain"/>
    <property type="match status" value="1"/>
</dbReference>
<evidence type="ECO:0000256" key="1">
    <source>
        <dbReference type="SAM" id="MobiDB-lite"/>
    </source>
</evidence>
<feature type="domain" description="LysM" evidence="3">
    <location>
        <begin position="108"/>
        <end position="152"/>
    </location>
</feature>
<dbReference type="AlphaFoldDB" id="A0A8T0MMF2"/>
<comment type="caution">
    <text evidence="4">The sequence shown here is derived from an EMBL/GenBank/DDBJ whole genome shotgun (WGS) entry which is preliminary data.</text>
</comment>
<name>A0A8T0MMF2_PANVG</name>
<evidence type="ECO:0000259" key="2">
    <source>
        <dbReference type="PROSITE" id="PS50181"/>
    </source>
</evidence>
<dbReference type="InterPro" id="IPR045030">
    <property type="entry name" value="LYSM1-4"/>
</dbReference>
<reference evidence="4" key="1">
    <citation type="submission" date="2020-05" db="EMBL/GenBank/DDBJ databases">
        <title>WGS assembly of Panicum virgatum.</title>
        <authorList>
            <person name="Lovell J.T."/>
            <person name="Jenkins J."/>
            <person name="Shu S."/>
            <person name="Juenger T.E."/>
            <person name="Schmutz J."/>
        </authorList>
    </citation>
    <scope>NUCLEOTIDE SEQUENCE</scope>
    <source>
        <strain evidence="4">AP13</strain>
    </source>
</reference>
<dbReference type="PROSITE" id="PS51782">
    <property type="entry name" value="LYSM"/>
    <property type="match status" value="1"/>
</dbReference>
<evidence type="ECO:0000313" key="5">
    <source>
        <dbReference type="Proteomes" id="UP000823388"/>
    </source>
</evidence>
<dbReference type="SMART" id="SM00256">
    <property type="entry name" value="FBOX"/>
    <property type="match status" value="1"/>
</dbReference>
<dbReference type="SUPFAM" id="SSF54106">
    <property type="entry name" value="LysM domain"/>
    <property type="match status" value="1"/>
</dbReference>
<dbReference type="PANTHER" id="PTHR20932">
    <property type="entry name" value="LYSM AND PUTATIVE PEPTIDOGLYCAN-BINDING DOMAIN-CONTAINING PROTEIN"/>
    <property type="match status" value="1"/>
</dbReference>
<dbReference type="InterPro" id="IPR018392">
    <property type="entry name" value="LysM"/>
</dbReference>
<dbReference type="EMBL" id="CM029054">
    <property type="protein sequence ID" value="KAG2535956.1"/>
    <property type="molecule type" value="Genomic_DNA"/>
</dbReference>
<dbReference type="Gene3D" id="1.20.1280.50">
    <property type="match status" value="1"/>
</dbReference>
<evidence type="ECO:0000259" key="3">
    <source>
        <dbReference type="PROSITE" id="PS51782"/>
    </source>
</evidence>
<dbReference type="InterPro" id="IPR036047">
    <property type="entry name" value="F-box-like_dom_sf"/>
</dbReference>
<dbReference type="Gene3D" id="3.10.350.10">
    <property type="entry name" value="LysM domain"/>
    <property type="match status" value="1"/>
</dbReference>
<feature type="region of interest" description="Disordered" evidence="1">
    <location>
        <begin position="1"/>
        <end position="31"/>
    </location>
</feature>
<dbReference type="OrthoDB" id="538216at2759"/>
<dbReference type="InterPro" id="IPR001810">
    <property type="entry name" value="F-box_dom"/>
</dbReference>
<keyword evidence="5" id="KW-1185">Reference proteome</keyword>
<sequence>MDSRGAGGAAVGPDSSPAAADPPSPEPDPAAAAMDARLPADLLRAVLQRLPPIDLARSACVCRAWHAVASDRAVLEAAFCAPWGVRRVVGEPATQAFWRAASLGRFALSHAIRRGDTIPGVALKYSVQVTDIKRFNNMMSDHGIYSRERLLIPISNPGILLGSTCYVEMDHNAKREVAVFYHEGRPSEKTESLANMTASERRSRRILESVRRSLHIDDGTAAYYLSISEGDPRAAMMEYSEDLRWEQQHVGR</sequence>
<feature type="domain" description="F-box" evidence="2">
    <location>
        <begin position="32"/>
        <end position="78"/>
    </location>
</feature>
<evidence type="ECO:0008006" key="6">
    <source>
        <dbReference type="Google" id="ProtNLM"/>
    </source>
</evidence>